<accession>C4V4D2</accession>
<dbReference type="Proteomes" id="UP000005309">
    <property type="component" value="Unassembled WGS sequence"/>
</dbReference>
<proteinExistence type="predicted"/>
<dbReference type="AlphaFoldDB" id="C4V4D2"/>
<dbReference type="eggNOG" id="ENOG5032Y5R">
    <property type="taxonomic scope" value="Bacteria"/>
</dbReference>
<sequence>MFRRYRRWNILFLCKKGGEAMRIADDSMALVGQGSRGTDHGRRAMGSSGASFAQVLKGAKERVRFSQHAEERLQRRGVTLTNTELEKLGSTIDRMREKGAREALIYMKDSTAMVVSVTNRTVITALDDVTAADSIFTNIDSAAII</sequence>
<dbReference type="NCBIfam" id="TIGR02530">
    <property type="entry name" value="flg_new"/>
    <property type="match status" value="1"/>
</dbReference>
<keyword evidence="1" id="KW-0969">Cilium</keyword>
<reference evidence="1 2" key="1">
    <citation type="submission" date="2009-04" db="EMBL/GenBank/DDBJ databases">
        <authorList>
            <person name="Qin X."/>
            <person name="Bachman B."/>
            <person name="Battles P."/>
            <person name="Bell A."/>
            <person name="Bess C."/>
            <person name="Bickham C."/>
            <person name="Chaboub L."/>
            <person name="Chen D."/>
            <person name="Coyle M."/>
            <person name="Deiros D.R."/>
            <person name="Dinh H."/>
            <person name="Forbes L."/>
            <person name="Fowler G."/>
            <person name="Francisco L."/>
            <person name="Fu Q."/>
            <person name="Gubbala S."/>
            <person name="Hale W."/>
            <person name="Han Y."/>
            <person name="Hemphill L."/>
            <person name="Highlander S.K."/>
            <person name="Hirani K."/>
            <person name="Hogues M."/>
            <person name="Jackson L."/>
            <person name="Jakkamsetti A."/>
            <person name="Javaid M."/>
            <person name="Jiang H."/>
            <person name="Korchina V."/>
            <person name="Kovar C."/>
            <person name="Lara F."/>
            <person name="Lee S."/>
            <person name="Mata R."/>
            <person name="Mathew T."/>
            <person name="Moen C."/>
            <person name="Morales K."/>
            <person name="Munidasa M."/>
            <person name="Nazareth L."/>
            <person name="Ngo R."/>
            <person name="Nguyen L."/>
            <person name="Okwuonu G."/>
            <person name="Ongeri F."/>
            <person name="Patil S."/>
            <person name="Petrosino J."/>
            <person name="Pham C."/>
            <person name="Pham P."/>
            <person name="Pu L.-L."/>
            <person name="Puazo M."/>
            <person name="Raj R."/>
            <person name="Reid J."/>
            <person name="Rouhana J."/>
            <person name="Saada N."/>
            <person name="Shang Y."/>
            <person name="Simmons D."/>
            <person name="Thornton R."/>
            <person name="Warren J."/>
            <person name="Weissenberger G."/>
            <person name="Zhang J."/>
            <person name="Zhang L."/>
            <person name="Zhou C."/>
            <person name="Zhu D."/>
            <person name="Muzny D."/>
            <person name="Worley K."/>
            <person name="Gibbs R."/>
        </authorList>
    </citation>
    <scope>NUCLEOTIDE SEQUENCE [LARGE SCALE GENOMIC DNA]</scope>
    <source>
        <strain evidence="1 2">ATCC 43531</strain>
    </source>
</reference>
<protein>
    <submittedName>
        <fullName evidence="1">Flagellar operon protein</fullName>
    </submittedName>
</protein>
<dbReference type="EMBL" id="ACLA01000020">
    <property type="protein sequence ID" value="EEQ48396.1"/>
    <property type="molecule type" value="Genomic_DNA"/>
</dbReference>
<keyword evidence="1" id="KW-0282">Flagellum</keyword>
<evidence type="ECO:0000313" key="2">
    <source>
        <dbReference type="Proteomes" id="UP000005309"/>
    </source>
</evidence>
<dbReference type="Pfam" id="PF12611">
    <property type="entry name" value="Flagellar_put"/>
    <property type="match status" value="1"/>
</dbReference>
<gene>
    <name evidence="1" type="ORF">HMPREF0908_1376</name>
</gene>
<organism evidence="1 2">
    <name type="scientific">Selenomonas flueggei ATCC 43531</name>
    <dbReference type="NCBI Taxonomy" id="638302"/>
    <lineage>
        <taxon>Bacteria</taxon>
        <taxon>Bacillati</taxon>
        <taxon>Bacillota</taxon>
        <taxon>Negativicutes</taxon>
        <taxon>Selenomonadales</taxon>
        <taxon>Selenomonadaceae</taxon>
        <taxon>Selenomonas</taxon>
    </lineage>
</organism>
<dbReference type="STRING" id="638302.HMPREF0908_1376"/>
<dbReference type="HOGENOM" id="CLU_145226_2_0_9"/>
<keyword evidence="2" id="KW-1185">Reference proteome</keyword>
<comment type="caution">
    <text evidence="1">The sequence shown here is derived from an EMBL/GenBank/DDBJ whole genome shotgun (WGS) entry which is preliminary data.</text>
</comment>
<name>C4V4D2_9FIRM</name>
<keyword evidence="1" id="KW-0966">Cell projection</keyword>
<dbReference type="InterPro" id="IPR013367">
    <property type="entry name" value="Flagellar_put"/>
</dbReference>
<evidence type="ECO:0000313" key="1">
    <source>
        <dbReference type="EMBL" id="EEQ48396.1"/>
    </source>
</evidence>